<dbReference type="eggNOG" id="ENOG502ZC0V">
    <property type="taxonomic scope" value="Bacteria"/>
</dbReference>
<accession>Q2S790</accession>
<reference evidence="1 2" key="1">
    <citation type="journal article" date="2005" name="Nucleic Acids Res.">
        <title>Genomic blueprint of Hahella chejuensis, a marine microbe producing an algicidal agent.</title>
        <authorList>
            <person name="Jeong H."/>
            <person name="Yim J.H."/>
            <person name="Lee C."/>
            <person name="Choi S.-H."/>
            <person name="Park Y.K."/>
            <person name="Yoon S.H."/>
            <person name="Hur C.-G."/>
            <person name="Kang H.-Y."/>
            <person name="Kim D."/>
            <person name="Lee H.H."/>
            <person name="Park K.H."/>
            <person name="Park S.-H."/>
            <person name="Park H.-S."/>
            <person name="Lee H.K."/>
            <person name="Oh T.K."/>
            <person name="Kim J.F."/>
        </authorList>
    </citation>
    <scope>NUCLEOTIDE SEQUENCE [LARGE SCALE GENOMIC DNA]</scope>
    <source>
        <strain evidence="1 2">KCTC 2396</strain>
    </source>
</reference>
<dbReference type="Proteomes" id="UP000000238">
    <property type="component" value="Chromosome"/>
</dbReference>
<name>Q2S790_HAHCH</name>
<evidence type="ECO:0008006" key="3">
    <source>
        <dbReference type="Google" id="ProtNLM"/>
    </source>
</evidence>
<dbReference type="STRING" id="349521.HCH_06866"/>
<dbReference type="InterPro" id="IPR025449">
    <property type="entry name" value="JetB"/>
</dbReference>
<organism evidence="1 2">
    <name type="scientific">Hahella chejuensis (strain KCTC 2396)</name>
    <dbReference type="NCBI Taxonomy" id="349521"/>
    <lineage>
        <taxon>Bacteria</taxon>
        <taxon>Pseudomonadati</taxon>
        <taxon>Pseudomonadota</taxon>
        <taxon>Gammaproteobacteria</taxon>
        <taxon>Oceanospirillales</taxon>
        <taxon>Hahellaceae</taxon>
        <taxon>Hahella</taxon>
    </lineage>
</organism>
<dbReference type="RefSeq" id="WP_011400534.1">
    <property type="nucleotide sequence ID" value="NC_007645.1"/>
</dbReference>
<dbReference type="HOGENOM" id="CLU_077426_0_0_6"/>
<keyword evidence="2" id="KW-1185">Reference proteome</keyword>
<sequence>MILSQCLENELSSEGLQLTDFSELALRLLDYSIICRDESLIEQTLYDRYLRIDKLVDDYLSVLGVRLLHDRQFQYIRAYPPGAEAPGLDDEVDQPFNTGLRARLNQQEIALILVLRSQYDKALREGQVDDQGGVTLSFEALSIAMKNLLQRTLPENLTERRQLLKRLRQLRLLQFSQEDTLESGESWVRIRPQIVNFVSDEALSALRGEEAEQEDAAASPEEI</sequence>
<gene>
    <name evidence="1" type="ordered locus">HCH_06866</name>
</gene>
<dbReference type="EMBL" id="CP000155">
    <property type="protein sequence ID" value="ABC33484.1"/>
    <property type="molecule type" value="Genomic_DNA"/>
</dbReference>
<dbReference type="KEGG" id="hch:HCH_06866"/>
<dbReference type="Pfam" id="PF13835">
    <property type="entry name" value="DUF4194"/>
    <property type="match status" value="1"/>
</dbReference>
<proteinExistence type="predicted"/>
<dbReference type="OrthoDB" id="5800855at2"/>
<protein>
    <recommendedName>
        <fullName evidence="3">DUF4194 domain-containing protein</fullName>
    </recommendedName>
</protein>
<evidence type="ECO:0000313" key="1">
    <source>
        <dbReference type="EMBL" id="ABC33484.1"/>
    </source>
</evidence>
<evidence type="ECO:0000313" key="2">
    <source>
        <dbReference type="Proteomes" id="UP000000238"/>
    </source>
</evidence>
<dbReference type="AlphaFoldDB" id="Q2S790"/>